<dbReference type="EMBL" id="MU006228">
    <property type="protein sequence ID" value="KAF2825136.1"/>
    <property type="molecule type" value="Genomic_DNA"/>
</dbReference>
<dbReference type="Proteomes" id="UP000799424">
    <property type="component" value="Unassembled WGS sequence"/>
</dbReference>
<protein>
    <submittedName>
        <fullName evidence="1">Uncharacterized protein</fullName>
    </submittedName>
</protein>
<dbReference type="AlphaFoldDB" id="A0A6A6ZWB8"/>
<reference evidence="1" key="1">
    <citation type="journal article" date="2020" name="Stud. Mycol.">
        <title>101 Dothideomycetes genomes: a test case for predicting lifestyles and emergence of pathogens.</title>
        <authorList>
            <person name="Haridas S."/>
            <person name="Albert R."/>
            <person name="Binder M."/>
            <person name="Bloem J."/>
            <person name="Labutti K."/>
            <person name="Salamov A."/>
            <person name="Andreopoulos B."/>
            <person name="Baker S."/>
            <person name="Barry K."/>
            <person name="Bills G."/>
            <person name="Bluhm B."/>
            <person name="Cannon C."/>
            <person name="Castanera R."/>
            <person name="Culley D."/>
            <person name="Daum C."/>
            <person name="Ezra D."/>
            <person name="Gonzalez J."/>
            <person name="Henrissat B."/>
            <person name="Kuo A."/>
            <person name="Liang C."/>
            <person name="Lipzen A."/>
            <person name="Lutzoni F."/>
            <person name="Magnuson J."/>
            <person name="Mondo S."/>
            <person name="Nolan M."/>
            <person name="Ohm R."/>
            <person name="Pangilinan J."/>
            <person name="Park H.-J."/>
            <person name="Ramirez L."/>
            <person name="Alfaro M."/>
            <person name="Sun H."/>
            <person name="Tritt A."/>
            <person name="Yoshinaga Y."/>
            <person name="Zwiers L.-H."/>
            <person name="Turgeon B."/>
            <person name="Goodwin S."/>
            <person name="Spatafora J."/>
            <person name="Crous P."/>
            <person name="Grigoriev I."/>
        </authorList>
    </citation>
    <scope>NUCLEOTIDE SEQUENCE</scope>
    <source>
        <strain evidence="1">CBS 113818</strain>
    </source>
</reference>
<name>A0A6A6ZWB8_9PLEO</name>
<evidence type="ECO:0000313" key="2">
    <source>
        <dbReference type="Proteomes" id="UP000799424"/>
    </source>
</evidence>
<evidence type="ECO:0000313" key="1">
    <source>
        <dbReference type="EMBL" id="KAF2825136.1"/>
    </source>
</evidence>
<accession>A0A6A6ZWB8</accession>
<sequence length="62" mass="6498">MVSASALSRVGHEACCVVLSLPTPVSRLVGGFPDPMLTPSLRFTSKALDPAILARSIGRTVF</sequence>
<keyword evidence="2" id="KW-1185">Reference proteome</keyword>
<proteinExistence type="predicted"/>
<gene>
    <name evidence="1" type="ORF">CC86DRAFT_39402</name>
</gene>
<organism evidence="1 2">
    <name type="scientific">Ophiobolus disseminans</name>
    <dbReference type="NCBI Taxonomy" id="1469910"/>
    <lineage>
        <taxon>Eukaryota</taxon>
        <taxon>Fungi</taxon>
        <taxon>Dikarya</taxon>
        <taxon>Ascomycota</taxon>
        <taxon>Pezizomycotina</taxon>
        <taxon>Dothideomycetes</taxon>
        <taxon>Pleosporomycetidae</taxon>
        <taxon>Pleosporales</taxon>
        <taxon>Pleosporineae</taxon>
        <taxon>Phaeosphaeriaceae</taxon>
        <taxon>Ophiobolus</taxon>
    </lineage>
</organism>